<feature type="non-terminal residue" evidence="1">
    <location>
        <position position="1"/>
    </location>
</feature>
<reference evidence="1" key="1">
    <citation type="submission" date="2021-06" db="EMBL/GenBank/DDBJ databases">
        <authorList>
            <person name="Kallberg Y."/>
            <person name="Tangrot J."/>
            <person name="Rosling A."/>
        </authorList>
    </citation>
    <scope>NUCLEOTIDE SEQUENCE</scope>
    <source>
        <strain evidence="1">CL356</strain>
    </source>
</reference>
<dbReference type="EMBL" id="CAJVPT010023201">
    <property type="protein sequence ID" value="CAG8664127.1"/>
    <property type="molecule type" value="Genomic_DNA"/>
</dbReference>
<sequence length="831" mass="93275">RATLLVPTTMSHYPPFFARDLGDAEKGGDEPWRSKDPITYRDGKSNKREDIVEEDYRRQLLISPYAKYVAPDALIWALYLEEAEADDRELMDPWSKNLDSLLVFVSQSVFGHGHRSHRAQAGLFAAILTAFLVESRKELFEDSQTQLLKEILITMRNSSDTSNPEAFTPEASFLNINGLWFTSLTLTLASALGGVLSKGWIATHSSSSMRKTSNDAFARHLRSNRIRKWRVGAIISIVSLLIQIALFLFFVGLVLILWSTDDRIKFTILALVSITSLLYLVITFLPWIFPACPLQTPITEGTPWIRRPDVYGQRGRSMNTPAGADRGLWVEVTSLYEELRSIPKPQELEAQILAWVISNTLDKRVLTEALKALAGVEWTQELRRTLAEFGAFSVLRTRLPQYLNQARVSGDSDEEWTCILLYLMLQIEMGVQGDKAGERSPFESLLREGGALHRWQDFRPDEQPLACSLRLHILMNCDMDEPDTTWQGQILGLVKAANEQPNSSMRNILFHAATRGVSSTKENLRRMCGKDDIETLSNQLERSNRGTLGDSWKGNYQSIPQVLCRLCLDEDSGIREGAIEALVRMSADDQLCAEFERAFEELVSMRNKDQIPATLAVTAALVQNGRMCTCEKKKVHEARDGGHYTRGSKCSSRVLGGIRKCEHDVGAPWYVEGFASTQSDEYKVEMQSEIIEMIPGLIRLMTHNDSTRYRVERNLMDSIDAFEPQIRALIQDITTLLGHDSNEVMRGVVRIVEAFSADEFKAAVQKIIDLHSHNSEFARGIAMNTIKDLSALAALELEIRAAIPQVIELLSDSSDSVRGAAVSALITLTAQ</sequence>
<proteinExistence type="predicted"/>
<gene>
    <name evidence="1" type="ORF">ACOLOM_LOCUS8695</name>
</gene>
<accession>A0ACA9NMC5</accession>
<dbReference type="Proteomes" id="UP000789525">
    <property type="component" value="Unassembled WGS sequence"/>
</dbReference>
<evidence type="ECO:0000313" key="2">
    <source>
        <dbReference type="Proteomes" id="UP000789525"/>
    </source>
</evidence>
<organism evidence="1 2">
    <name type="scientific">Acaulospora colombiana</name>
    <dbReference type="NCBI Taxonomy" id="27376"/>
    <lineage>
        <taxon>Eukaryota</taxon>
        <taxon>Fungi</taxon>
        <taxon>Fungi incertae sedis</taxon>
        <taxon>Mucoromycota</taxon>
        <taxon>Glomeromycotina</taxon>
        <taxon>Glomeromycetes</taxon>
        <taxon>Diversisporales</taxon>
        <taxon>Acaulosporaceae</taxon>
        <taxon>Acaulospora</taxon>
    </lineage>
</organism>
<evidence type="ECO:0000313" key="1">
    <source>
        <dbReference type="EMBL" id="CAG8664127.1"/>
    </source>
</evidence>
<feature type="non-terminal residue" evidence="1">
    <location>
        <position position="831"/>
    </location>
</feature>
<comment type="caution">
    <text evidence="1">The sequence shown here is derived from an EMBL/GenBank/DDBJ whole genome shotgun (WGS) entry which is preliminary data.</text>
</comment>
<protein>
    <submittedName>
        <fullName evidence="1">7372_t:CDS:1</fullName>
    </submittedName>
</protein>
<keyword evidence="2" id="KW-1185">Reference proteome</keyword>
<name>A0ACA9NMC5_9GLOM</name>